<dbReference type="PANTHER" id="PTHR43616:SF5">
    <property type="entry name" value="GLYCEROL DEHYDROGENASE 1"/>
    <property type="match status" value="1"/>
</dbReference>
<dbReference type="CDD" id="cd08170">
    <property type="entry name" value="GlyDH"/>
    <property type="match status" value="1"/>
</dbReference>
<protein>
    <recommendedName>
        <fullName evidence="7">Glycerol dehydrogenase</fullName>
        <ecNumber evidence="6">1.1.1.6</ecNumber>
    </recommendedName>
</protein>
<proteinExistence type="inferred from homology"/>
<dbReference type="PROSITE" id="PS00913">
    <property type="entry name" value="ADH_IRON_1"/>
    <property type="match status" value="1"/>
</dbReference>
<dbReference type="RefSeq" id="WP_236097611.1">
    <property type="nucleotide sequence ID" value="NZ_JAKGUD010000001.1"/>
</dbReference>
<keyword evidence="2" id="KW-0479">Metal-binding</keyword>
<dbReference type="Gene3D" id="3.40.50.1970">
    <property type="match status" value="1"/>
</dbReference>
<name>A0ABS9EJA5_9BACT</name>
<dbReference type="Proteomes" id="UP001200430">
    <property type="component" value="Unassembled WGS sequence"/>
</dbReference>
<comment type="caution">
    <text evidence="10">The sequence shown here is derived from an EMBL/GenBank/DDBJ whole genome shotgun (WGS) entry which is preliminary data.</text>
</comment>
<evidence type="ECO:0000256" key="1">
    <source>
        <dbReference type="ARBA" id="ARBA00007358"/>
    </source>
</evidence>
<comment type="catalytic activity">
    <reaction evidence="8">
        <text>glycerol + NAD(+) = dihydroxyacetone + NADH + H(+)</text>
        <dbReference type="Rhea" id="RHEA:13769"/>
        <dbReference type="ChEBI" id="CHEBI:15378"/>
        <dbReference type="ChEBI" id="CHEBI:16016"/>
        <dbReference type="ChEBI" id="CHEBI:17754"/>
        <dbReference type="ChEBI" id="CHEBI:57540"/>
        <dbReference type="ChEBI" id="CHEBI:57945"/>
        <dbReference type="EC" id="1.1.1.6"/>
    </reaction>
</comment>
<evidence type="ECO:0000256" key="8">
    <source>
        <dbReference type="ARBA" id="ARBA00049006"/>
    </source>
</evidence>
<evidence type="ECO:0000256" key="4">
    <source>
        <dbReference type="ARBA" id="ARBA00023027"/>
    </source>
</evidence>
<reference evidence="10 11" key="1">
    <citation type="submission" date="2022-01" db="EMBL/GenBank/DDBJ databases">
        <title>Dethiosulfovibrio faecalis sp. nov., a novel proteolytic, non-sulfur-reducing bacterium isolated from a marine aquaculture solid waste bioreactor.</title>
        <authorList>
            <person name="Grabowski S."/>
            <person name="Apolinario E."/>
            <person name="Schneider N."/>
            <person name="Marshall C.W."/>
            <person name="Sowers K.R."/>
        </authorList>
    </citation>
    <scope>NUCLEOTIDE SEQUENCE [LARGE SCALE GENOMIC DNA]</scope>
    <source>
        <strain evidence="10 11">DSM 12537</strain>
    </source>
</reference>
<dbReference type="EC" id="1.1.1.6" evidence="6"/>
<dbReference type="InterPro" id="IPR018211">
    <property type="entry name" value="ADH_Fe_CS"/>
</dbReference>
<dbReference type="PANTHER" id="PTHR43616">
    <property type="entry name" value="GLYCEROL DEHYDROGENASE"/>
    <property type="match status" value="1"/>
</dbReference>
<comment type="pathway">
    <text evidence="5">Polyol metabolism; glycerol fermentation; glycerone phosphate from glycerol (oxidative route): step 1/2.</text>
</comment>
<dbReference type="Pfam" id="PF00465">
    <property type="entry name" value="Fe-ADH"/>
    <property type="match status" value="1"/>
</dbReference>
<gene>
    <name evidence="10" type="ORF">L2W38_00415</name>
</gene>
<evidence type="ECO:0000256" key="3">
    <source>
        <dbReference type="ARBA" id="ARBA00023002"/>
    </source>
</evidence>
<dbReference type="EMBL" id="JAKGUD010000001">
    <property type="protein sequence ID" value="MCF4141282.1"/>
    <property type="molecule type" value="Genomic_DNA"/>
</dbReference>
<feature type="domain" description="Alcohol dehydrogenase iron-type/glycerol dehydrogenase GldA" evidence="9">
    <location>
        <begin position="8"/>
        <end position="153"/>
    </location>
</feature>
<evidence type="ECO:0000256" key="6">
    <source>
        <dbReference type="ARBA" id="ARBA00039147"/>
    </source>
</evidence>
<dbReference type="InterPro" id="IPR016205">
    <property type="entry name" value="Glycerol_DH"/>
</dbReference>
<sequence length="367" mass="38458">MQKILIAPGRYVQGAGACSQSGAQVAKLGKKALVIGGKRGLGAVEKTMKESFEANGVAFIKESFGGECCFKEIDRVASVAKDKGADFIVSVGGGKAHDTGKMAAFKLGIPVVVVPTIAATDAPCSALSVVYSEEGVFESYEFPPSPDMVIVDTEIVAKAPTRLLVSGMGDALATWFEAEACYKTRASNMPGGAATEAAMALARLCYDQLLEYGYEAKLACDADIVTPALERIVEANTLLSGMGFESGGLAAAHAIHNGMTAIEEMHQMYHGEKVAFGTLTQLVLQDSPREILEDVLDFCTSVGLPITLGQLGLKDPTPEKIMAAAEMATSEGETIHNQPCKVTASDVANAMIAADALGRSWLALDKP</sequence>
<dbReference type="SUPFAM" id="SSF56796">
    <property type="entry name" value="Dehydroquinate synthase-like"/>
    <property type="match status" value="1"/>
</dbReference>
<comment type="similarity">
    <text evidence="1">Belongs to the iron-containing alcohol dehydrogenase family.</text>
</comment>
<evidence type="ECO:0000256" key="7">
    <source>
        <dbReference type="ARBA" id="ARBA00040132"/>
    </source>
</evidence>
<evidence type="ECO:0000259" key="9">
    <source>
        <dbReference type="Pfam" id="PF00465"/>
    </source>
</evidence>
<evidence type="ECO:0000313" key="10">
    <source>
        <dbReference type="EMBL" id="MCF4141282.1"/>
    </source>
</evidence>
<keyword evidence="4" id="KW-0520">NAD</keyword>
<accession>A0ABS9EJA5</accession>
<dbReference type="NCBIfam" id="NF006941">
    <property type="entry name" value="PRK09423.1"/>
    <property type="match status" value="1"/>
</dbReference>
<keyword evidence="11" id="KW-1185">Reference proteome</keyword>
<organism evidence="10 11">
    <name type="scientific">Dethiosulfovibrio marinus</name>
    <dbReference type="NCBI Taxonomy" id="133532"/>
    <lineage>
        <taxon>Bacteria</taxon>
        <taxon>Thermotogati</taxon>
        <taxon>Synergistota</taxon>
        <taxon>Synergistia</taxon>
        <taxon>Synergistales</taxon>
        <taxon>Dethiosulfovibrionaceae</taxon>
        <taxon>Dethiosulfovibrio</taxon>
    </lineage>
</organism>
<dbReference type="PIRSF" id="PIRSF000112">
    <property type="entry name" value="Glycerol_dehydrogenase"/>
    <property type="match status" value="1"/>
</dbReference>
<dbReference type="Gene3D" id="1.20.1090.10">
    <property type="entry name" value="Dehydroquinate synthase-like - alpha domain"/>
    <property type="match status" value="1"/>
</dbReference>
<evidence type="ECO:0000256" key="5">
    <source>
        <dbReference type="ARBA" id="ARBA00037918"/>
    </source>
</evidence>
<evidence type="ECO:0000313" key="11">
    <source>
        <dbReference type="Proteomes" id="UP001200430"/>
    </source>
</evidence>
<keyword evidence="3" id="KW-0560">Oxidoreductase</keyword>
<dbReference type="InterPro" id="IPR001670">
    <property type="entry name" value="ADH_Fe/GldA"/>
</dbReference>
<evidence type="ECO:0000256" key="2">
    <source>
        <dbReference type="ARBA" id="ARBA00022723"/>
    </source>
</evidence>